<evidence type="ECO:0000256" key="5">
    <source>
        <dbReference type="PROSITE-ProRule" id="PRU00192"/>
    </source>
</evidence>
<sequence>MRTQHSAVEVGVPLAGGGCGAGDSELSPVSDSDWSPVLGLVGGVRAVRGVMSHYWSLESLHSTNALVITDGAQEKSGLADEVGSEDDLYNEFRSSSNRFGHAGGGGEQLAINESAQPMMPSQETMHCAAFSHIPPSTVASLPFAAAKSSLHYSGILETLHSTAIRLGEKDKRRKKTEREKNTWRQRETSTSAPDISSKRGTHRLEEQTRRRRNERKKKKTEKGSEEVTVDVEALPPPPTGFKENTAVIGWRRKRALVEGASAGMARGGHRISARQGLAHFMLRCNLSPEAQKVVVFVIMMLLVIINVVLMFLLAFHHAPKLFRIASSIKPRISQAMKRRHMGNYVGVSLGNRLISDGSVCAEALWDHVTMDDQELGFKAGDVIEVVDATNKEWWWGRVLDSEGWFPASFVRLRVNQDEPMEDYLAHLEGTSEAGEASMGGPLGPGLPCKEQMRANVINEIMSTERDYIKHLKDICEGYIKQCRKRTDMFTEEQLRTIFGNIDELYRFQKKFLKALEKKFNKEHPHLSEIGSCFLEQQTNFQIYSEYCNNHPNACMQLSKLMKVKKYVFFFEACRLLQKMIDISLDGFLLTPVQKICKYPLQLAELLKYTNPQNRDYKDVEAALNAMKNVARLINERKRRLENIDKIAQWQSSIEDWEGDDVLSRSSDLVFSGDLTKISQSQAKGQQRMFFLFDHQLIFCKKVSHLLSHRASRLVVFVQVLKVWLLAPQDLLRRDILYYKGRLDMDQMQVLDLEDGKDKDLNVNVKNALKLCSPGGEEVHLLCAKKPEQKQRWLRAFADEREQVLHDLQTGFTITEVQKKQAMLNASKSHQTGKPKGALAPRATLTSPLLPEASQSRLGRGGRVHPGVLRRAISWVSSQTVTRPYYDFLLRQKHPTLPTALPQQQVIMLAEPKRKTSNFWHNIGRLTPFKK</sequence>
<evidence type="ECO:0000256" key="1">
    <source>
        <dbReference type="ARBA" id="ARBA00004496"/>
    </source>
</evidence>
<dbReference type="InterPro" id="IPR055251">
    <property type="entry name" value="SOS1_NGEF_PH"/>
</dbReference>
<dbReference type="InterPro" id="IPR001452">
    <property type="entry name" value="SH3_domain"/>
</dbReference>
<dbReference type="Gene3D" id="1.20.900.10">
    <property type="entry name" value="Dbl homology (DH) domain"/>
    <property type="match status" value="1"/>
</dbReference>
<dbReference type="SUPFAM" id="SSF48065">
    <property type="entry name" value="DBL homology domain (DH-domain)"/>
    <property type="match status" value="1"/>
</dbReference>
<dbReference type="SMART" id="SM00326">
    <property type="entry name" value="SH3"/>
    <property type="match status" value="1"/>
</dbReference>
<gene>
    <name evidence="11" type="ORF">DNTS_029403</name>
</gene>
<dbReference type="Pfam" id="PF00621">
    <property type="entry name" value="RhoGEF"/>
    <property type="match status" value="1"/>
</dbReference>
<dbReference type="Gene3D" id="2.30.30.40">
    <property type="entry name" value="SH3 Domains"/>
    <property type="match status" value="1"/>
</dbReference>
<feature type="domain" description="DH" evidence="10">
    <location>
        <begin position="452"/>
        <end position="636"/>
    </location>
</feature>
<keyword evidence="3" id="KW-0963">Cytoplasm</keyword>
<dbReference type="AlphaFoldDB" id="A0A553QUT5"/>
<proteinExistence type="predicted"/>
<evidence type="ECO:0000256" key="4">
    <source>
        <dbReference type="ARBA" id="ARBA00022658"/>
    </source>
</evidence>
<evidence type="ECO:0000259" key="10">
    <source>
        <dbReference type="PROSITE" id="PS50010"/>
    </source>
</evidence>
<feature type="domain" description="SH3" evidence="8">
    <location>
        <begin position="356"/>
        <end position="415"/>
    </location>
</feature>
<dbReference type="EMBL" id="SRMA01025510">
    <property type="protein sequence ID" value="TRY93697.1"/>
    <property type="molecule type" value="Genomic_DNA"/>
</dbReference>
<feature type="compositionally biased region" description="Basic and acidic residues" evidence="6">
    <location>
        <begin position="167"/>
        <end position="187"/>
    </location>
</feature>
<organism evidence="11 12">
    <name type="scientific">Danionella cerebrum</name>
    <dbReference type="NCBI Taxonomy" id="2873325"/>
    <lineage>
        <taxon>Eukaryota</taxon>
        <taxon>Metazoa</taxon>
        <taxon>Chordata</taxon>
        <taxon>Craniata</taxon>
        <taxon>Vertebrata</taxon>
        <taxon>Euteleostomi</taxon>
        <taxon>Actinopterygii</taxon>
        <taxon>Neopterygii</taxon>
        <taxon>Teleostei</taxon>
        <taxon>Ostariophysi</taxon>
        <taxon>Cypriniformes</taxon>
        <taxon>Danionidae</taxon>
        <taxon>Danioninae</taxon>
        <taxon>Danionella</taxon>
    </lineage>
</organism>
<keyword evidence="2 5" id="KW-0728">SH3 domain</keyword>
<dbReference type="PROSITE" id="PS00741">
    <property type="entry name" value="DH_1"/>
    <property type="match status" value="1"/>
</dbReference>
<feature type="compositionally biased region" description="Basic residues" evidence="6">
    <location>
        <begin position="209"/>
        <end position="220"/>
    </location>
</feature>
<dbReference type="Pfam" id="PF22697">
    <property type="entry name" value="SOS1_NGEF_PH"/>
    <property type="match status" value="1"/>
</dbReference>
<dbReference type="SMART" id="SM00233">
    <property type="entry name" value="PH"/>
    <property type="match status" value="1"/>
</dbReference>
<dbReference type="InterPro" id="IPR001849">
    <property type="entry name" value="PH_domain"/>
</dbReference>
<evidence type="ECO:0008006" key="13">
    <source>
        <dbReference type="Google" id="ProtNLM"/>
    </source>
</evidence>
<dbReference type="CDD" id="cd11973">
    <property type="entry name" value="SH3_ASEF"/>
    <property type="match status" value="1"/>
</dbReference>
<evidence type="ECO:0000259" key="8">
    <source>
        <dbReference type="PROSITE" id="PS50002"/>
    </source>
</evidence>
<comment type="caution">
    <text evidence="11">The sequence shown here is derived from an EMBL/GenBank/DDBJ whole genome shotgun (WGS) entry which is preliminary data.</text>
</comment>
<evidence type="ECO:0000256" key="6">
    <source>
        <dbReference type="SAM" id="MobiDB-lite"/>
    </source>
</evidence>
<keyword evidence="12" id="KW-1185">Reference proteome</keyword>
<dbReference type="GO" id="GO:0005737">
    <property type="term" value="C:cytoplasm"/>
    <property type="evidence" value="ECO:0007669"/>
    <property type="project" value="UniProtKB-SubCell"/>
</dbReference>
<dbReference type="SUPFAM" id="SSF50044">
    <property type="entry name" value="SH3-domain"/>
    <property type="match status" value="1"/>
</dbReference>
<dbReference type="CDD" id="cd00160">
    <property type="entry name" value="RhoGEF"/>
    <property type="match status" value="1"/>
</dbReference>
<feature type="domain" description="PH" evidence="9">
    <location>
        <begin position="667"/>
        <end position="801"/>
    </location>
</feature>
<accession>A0A553QUT5</accession>
<dbReference type="InterPro" id="IPR035899">
    <property type="entry name" value="DBL_dom_sf"/>
</dbReference>
<dbReference type="PANTHER" id="PTHR47544:SF3">
    <property type="entry name" value="RHO GUANINE NUCLEOTIDE EXCHANGE FACTOR 4 ISOFORM X1"/>
    <property type="match status" value="1"/>
</dbReference>
<dbReference type="InterPro" id="IPR001331">
    <property type="entry name" value="GDS_CDC24_CS"/>
</dbReference>
<dbReference type="CDD" id="cd01224">
    <property type="entry name" value="PH_Collybistin_ASEF"/>
    <property type="match status" value="1"/>
</dbReference>
<dbReference type="SUPFAM" id="SSF50729">
    <property type="entry name" value="PH domain-like"/>
    <property type="match status" value="1"/>
</dbReference>
<name>A0A553QUT5_9TELE</name>
<comment type="subcellular location">
    <subcellularLocation>
        <location evidence="1">Cytoplasm</location>
    </subcellularLocation>
</comment>
<evidence type="ECO:0000256" key="7">
    <source>
        <dbReference type="SAM" id="Phobius"/>
    </source>
</evidence>
<dbReference type="OrthoDB" id="660555at2759"/>
<dbReference type="PROSITE" id="PS50002">
    <property type="entry name" value="SH3"/>
    <property type="match status" value="1"/>
</dbReference>
<keyword evidence="7" id="KW-0812">Transmembrane</keyword>
<dbReference type="GO" id="GO:0005085">
    <property type="term" value="F:guanyl-nucleotide exchange factor activity"/>
    <property type="evidence" value="ECO:0007669"/>
    <property type="project" value="UniProtKB-KW"/>
</dbReference>
<dbReference type="InterPro" id="IPR000219">
    <property type="entry name" value="DH_dom"/>
</dbReference>
<dbReference type="InterPro" id="IPR011993">
    <property type="entry name" value="PH-like_dom_sf"/>
</dbReference>
<dbReference type="Proteomes" id="UP000316079">
    <property type="component" value="Unassembled WGS sequence"/>
</dbReference>
<dbReference type="SMART" id="SM00325">
    <property type="entry name" value="RhoGEF"/>
    <property type="match status" value="1"/>
</dbReference>
<dbReference type="PROSITE" id="PS50010">
    <property type="entry name" value="DH_2"/>
    <property type="match status" value="1"/>
</dbReference>
<dbReference type="GO" id="GO:0035556">
    <property type="term" value="P:intracellular signal transduction"/>
    <property type="evidence" value="ECO:0007669"/>
    <property type="project" value="InterPro"/>
</dbReference>
<evidence type="ECO:0000256" key="3">
    <source>
        <dbReference type="ARBA" id="ARBA00022490"/>
    </source>
</evidence>
<reference evidence="11 12" key="1">
    <citation type="journal article" date="2019" name="Sci. Data">
        <title>Hybrid genome assembly and annotation of Danionella translucida.</title>
        <authorList>
            <person name="Kadobianskyi M."/>
            <person name="Schulze L."/>
            <person name="Schuelke M."/>
            <person name="Judkewitz B."/>
        </authorList>
    </citation>
    <scope>NUCLEOTIDE SEQUENCE [LARGE SCALE GENOMIC DNA]</scope>
    <source>
        <strain evidence="11 12">Bolton</strain>
    </source>
</reference>
<evidence type="ECO:0000259" key="9">
    <source>
        <dbReference type="PROSITE" id="PS50003"/>
    </source>
</evidence>
<evidence type="ECO:0000313" key="11">
    <source>
        <dbReference type="EMBL" id="TRY93697.1"/>
    </source>
</evidence>
<dbReference type="FunFam" id="1.20.900.10:FF:000002">
    <property type="entry name" value="Rho guanine nucleotide exchange factor 9"/>
    <property type="match status" value="1"/>
</dbReference>
<dbReference type="Gene3D" id="2.30.29.30">
    <property type="entry name" value="Pleckstrin-homology domain (PH domain)/Phosphotyrosine-binding domain (PTB)"/>
    <property type="match status" value="1"/>
</dbReference>
<evidence type="ECO:0000256" key="2">
    <source>
        <dbReference type="ARBA" id="ARBA00022443"/>
    </source>
</evidence>
<dbReference type="STRING" id="623744.A0A553QUT5"/>
<protein>
    <recommendedName>
        <fullName evidence="13">Rho guanine nucleotide exchange factor 4</fullName>
    </recommendedName>
</protein>
<dbReference type="PROSITE" id="PS50003">
    <property type="entry name" value="PH_DOMAIN"/>
    <property type="match status" value="1"/>
</dbReference>
<keyword evidence="4" id="KW-0344">Guanine-nucleotide releasing factor</keyword>
<evidence type="ECO:0000313" key="12">
    <source>
        <dbReference type="Proteomes" id="UP000316079"/>
    </source>
</evidence>
<dbReference type="InterPro" id="IPR036028">
    <property type="entry name" value="SH3-like_dom_sf"/>
</dbReference>
<feature type="region of interest" description="Disordered" evidence="6">
    <location>
        <begin position="167"/>
        <end position="236"/>
    </location>
</feature>
<keyword evidence="7" id="KW-0472">Membrane</keyword>
<feature type="transmembrane region" description="Helical" evidence="7">
    <location>
        <begin position="293"/>
        <end position="315"/>
    </location>
</feature>
<dbReference type="PANTHER" id="PTHR47544">
    <property type="entry name" value="RHO GUANINE NUCLEOTIDE EXCHANGE FACTOR 4"/>
    <property type="match status" value="1"/>
</dbReference>
<dbReference type="Pfam" id="PF00018">
    <property type="entry name" value="SH3_1"/>
    <property type="match status" value="1"/>
</dbReference>
<keyword evidence="7" id="KW-1133">Transmembrane helix</keyword>